<feature type="domain" description="Helicase ATP-binding" evidence="2">
    <location>
        <begin position="348"/>
        <end position="474"/>
    </location>
</feature>
<dbReference type="Pfam" id="PF02037">
    <property type="entry name" value="SAP"/>
    <property type="match status" value="1"/>
</dbReference>
<organism evidence="3 4">
    <name type="scientific">Emiliania huxleyi (strain CCMP1516)</name>
    <dbReference type="NCBI Taxonomy" id="280463"/>
    <lineage>
        <taxon>Eukaryota</taxon>
        <taxon>Haptista</taxon>
        <taxon>Haptophyta</taxon>
        <taxon>Prymnesiophyceae</taxon>
        <taxon>Isochrysidales</taxon>
        <taxon>Noelaerhabdaceae</taxon>
        <taxon>Emiliania</taxon>
    </lineage>
</organism>
<dbReference type="RefSeq" id="XP_005780169.1">
    <property type="nucleotide sequence ID" value="XM_005780112.1"/>
</dbReference>
<keyword evidence="4" id="KW-1185">Reference proteome</keyword>
<dbReference type="PROSITE" id="PS51192">
    <property type="entry name" value="HELICASE_ATP_BIND_1"/>
    <property type="match status" value="1"/>
</dbReference>
<dbReference type="InterPro" id="IPR014001">
    <property type="entry name" value="Helicase_ATP-bd"/>
</dbReference>
<dbReference type="InterPro" id="IPR038476">
    <property type="entry name" value="UvrC_RNase_H_dom_sf"/>
</dbReference>
<dbReference type="GO" id="GO:0016887">
    <property type="term" value="F:ATP hydrolysis activity"/>
    <property type="evidence" value="ECO:0007669"/>
    <property type="project" value="InterPro"/>
</dbReference>
<dbReference type="STRING" id="2903.R1EM52"/>
<sequence length="650" mass="69610">MRTRPIPASKQSRYLRDTSRAVEALVLSAWYATTGTGLAQPISQLQVQLPTLQEGASSQQPAMAAPVLAEVLDAVRSNPRPEELRAAMSEGIRQAVWKVDGLRGLSSLLGLEEVPARLETWDISHLQLSSALDALSELGVRRGVAALALAKREEEIYLPGASEPLVLPRSSPTLTLLRRQRDEAHAYALLSHRRLRASAELASVLDGCGLTAAEQSALRASFGSASALRAASVDELRSALGEGCAADPRLVSARLRSRPEPVAVGFHDSLAGYGSAVQALALSSRRMGSKVEAWASEEQARRWWAARRGVWLSRLERGGPAAERAVDDLRAPYRPSGDQPSAIDSLVADVQSGVPRVVLKGATGTGKTFVLANLIARTNRPTLIVAPNKVLAAQLYTELRSFFPTNAVTIFFSHFDFYRPESYAPVSQNYVEKASQTNPKIDALRHEATRSLFERRDTIVVATVSCIYGLGMPAEYLDRATALSVGQRWRAADLLAALREMRYERAAGRQLGRGEYRDAATGGSLPPPSEAGAEAGAEALIQAVAALKEACAERGLATGGVKAALRERLLSHEALLVAAGEAGGEAGERGDAGAAGDGEVPAHVVLYPANHYTEHKERVLREIAAECASTVRSLLASGLVVEAERLQLRT</sequence>
<dbReference type="InterPro" id="IPR001162">
    <property type="entry name" value="UvrC_RNase_H_dom"/>
</dbReference>
<evidence type="ECO:0000313" key="4">
    <source>
        <dbReference type="Proteomes" id="UP000013827"/>
    </source>
</evidence>
<dbReference type="GO" id="GO:0009380">
    <property type="term" value="C:excinuclease repair complex"/>
    <property type="evidence" value="ECO:0007669"/>
    <property type="project" value="InterPro"/>
</dbReference>
<dbReference type="InterPro" id="IPR006935">
    <property type="entry name" value="Helicase/UvrB_N"/>
</dbReference>
<dbReference type="PaxDb" id="2903-EOD27740"/>
<evidence type="ECO:0008006" key="5">
    <source>
        <dbReference type="Google" id="ProtNLM"/>
    </source>
</evidence>
<dbReference type="Pfam" id="PF04851">
    <property type="entry name" value="ResIII"/>
    <property type="match status" value="1"/>
</dbReference>
<evidence type="ECO:0000259" key="1">
    <source>
        <dbReference type="PROSITE" id="PS50800"/>
    </source>
</evidence>
<dbReference type="SUPFAM" id="SSF52540">
    <property type="entry name" value="P-loop containing nucleoside triphosphate hydrolases"/>
    <property type="match status" value="1"/>
</dbReference>
<proteinExistence type="predicted"/>
<protein>
    <recommendedName>
        <fullName evidence="5">SAP domain-containing protein</fullName>
    </recommendedName>
</protein>
<dbReference type="InterPro" id="IPR003034">
    <property type="entry name" value="SAP_dom"/>
</dbReference>
<dbReference type="KEGG" id="ehx:EMIHUDRAFT_204685"/>
<dbReference type="InterPro" id="IPR036361">
    <property type="entry name" value="SAP_dom_sf"/>
</dbReference>
<dbReference type="GO" id="GO:0009381">
    <property type="term" value="F:excinuclease ABC activity"/>
    <property type="evidence" value="ECO:0007669"/>
    <property type="project" value="InterPro"/>
</dbReference>
<dbReference type="Gene3D" id="3.30.420.340">
    <property type="entry name" value="UvrC, RNAse H endonuclease domain"/>
    <property type="match status" value="1"/>
</dbReference>
<dbReference type="Proteomes" id="UP000013827">
    <property type="component" value="Unassembled WGS sequence"/>
</dbReference>
<dbReference type="PANTHER" id="PTHR24029:SF0">
    <property type="entry name" value="UVRABC SYSTEM PROTEIN B"/>
    <property type="match status" value="1"/>
</dbReference>
<dbReference type="eggNOG" id="ENOG502QQZA">
    <property type="taxonomic scope" value="Eukaryota"/>
</dbReference>
<dbReference type="GO" id="GO:0003677">
    <property type="term" value="F:DNA binding"/>
    <property type="evidence" value="ECO:0007669"/>
    <property type="project" value="InterPro"/>
</dbReference>
<dbReference type="EnsemblProtists" id="EOD27740">
    <property type="protein sequence ID" value="EOD27740"/>
    <property type="gene ID" value="EMIHUDRAFT_204685"/>
</dbReference>
<dbReference type="AlphaFoldDB" id="A0A0D3JW55"/>
<feature type="domain" description="SAP" evidence="1">
    <location>
        <begin position="539"/>
        <end position="573"/>
    </location>
</feature>
<reference evidence="3" key="2">
    <citation type="submission" date="2024-10" db="UniProtKB">
        <authorList>
            <consortium name="EnsemblProtists"/>
        </authorList>
    </citation>
    <scope>IDENTIFICATION</scope>
</reference>
<name>A0A0D3JW55_EMIH1</name>
<dbReference type="InterPro" id="IPR027417">
    <property type="entry name" value="P-loop_NTPase"/>
</dbReference>
<dbReference type="GO" id="GO:0006289">
    <property type="term" value="P:nucleotide-excision repair"/>
    <property type="evidence" value="ECO:0007669"/>
    <property type="project" value="InterPro"/>
</dbReference>
<reference evidence="4" key="1">
    <citation type="journal article" date="2013" name="Nature">
        <title>Pan genome of the phytoplankton Emiliania underpins its global distribution.</title>
        <authorList>
            <person name="Read B.A."/>
            <person name="Kegel J."/>
            <person name="Klute M.J."/>
            <person name="Kuo A."/>
            <person name="Lefebvre S.C."/>
            <person name="Maumus F."/>
            <person name="Mayer C."/>
            <person name="Miller J."/>
            <person name="Monier A."/>
            <person name="Salamov A."/>
            <person name="Young J."/>
            <person name="Aguilar M."/>
            <person name="Claverie J.M."/>
            <person name="Frickenhaus S."/>
            <person name="Gonzalez K."/>
            <person name="Herman E.K."/>
            <person name="Lin Y.C."/>
            <person name="Napier J."/>
            <person name="Ogata H."/>
            <person name="Sarno A.F."/>
            <person name="Shmutz J."/>
            <person name="Schroeder D."/>
            <person name="de Vargas C."/>
            <person name="Verret F."/>
            <person name="von Dassow P."/>
            <person name="Valentin K."/>
            <person name="Van de Peer Y."/>
            <person name="Wheeler G."/>
            <person name="Dacks J.B."/>
            <person name="Delwiche C.F."/>
            <person name="Dyhrman S.T."/>
            <person name="Glockner G."/>
            <person name="John U."/>
            <person name="Richards T."/>
            <person name="Worden A.Z."/>
            <person name="Zhang X."/>
            <person name="Grigoriev I.V."/>
            <person name="Allen A.E."/>
            <person name="Bidle K."/>
            <person name="Borodovsky M."/>
            <person name="Bowler C."/>
            <person name="Brownlee C."/>
            <person name="Cock J.M."/>
            <person name="Elias M."/>
            <person name="Gladyshev V.N."/>
            <person name="Groth M."/>
            <person name="Guda C."/>
            <person name="Hadaegh A."/>
            <person name="Iglesias-Rodriguez M.D."/>
            <person name="Jenkins J."/>
            <person name="Jones B.M."/>
            <person name="Lawson T."/>
            <person name="Leese F."/>
            <person name="Lindquist E."/>
            <person name="Lobanov A."/>
            <person name="Lomsadze A."/>
            <person name="Malik S.B."/>
            <person name="Marsh M.E."/>
            <person name="Mackinder L."/>
            <person name="Mock T."/>
            <person name="Mueller-Roeber B."/>
            <person name="Pagarete A."/>
            <person name="Parker M."/>
            <person name="Probert I."/>
            <person name="Quesneville H."/>
            <person name="Raines C."/>
            <person name="Rensing S.A."/>
            <person name="Riano-Pachon D.M."/>
            <person name="Richier S."/>
            <person name="Rokitta S."/>
            <person name="Shiraiwa Y."/>
            <person name="Soanes D.M."/>
            <person name="van der Giezen M."/>
            <person name="Wahlund T.M."/>
            <person name="Williams B."/>
            <person name="Wilson W."/>
            <person name="Wolfe G."/>
            <person name="Wurch L.L."/>
        </authorList>
    </citation>
    <scope>NUCLEOTIDE SEQUENCE</scope>
</reference>
<dbReference type="GeneID" id="17273286"/>
<dbReference type="GO" id="GO:0005524">
    <property type="term" value="F:ATP binding"/>
    <property type="evidence" value="ECO:0007669"/>
    <property type="project" value="InterPro"/>
</dbReference>
<accession>A0A0D3JW55</accession>
<dbReference type="Pfam" id="PF08459">
    <property type="entry name" value="UvrC_RNaseH_dom"/>
    <property type="match status" value="1"/>
</dbReference>
<dbReference type="HOGENOM" id="CLU_421890_0_0_1"/>
<dbReference type="PROSITE" id="PS50800">
    <property type="entry name" value="SAP"/>
    <property type="match status" value="1"/>
</dbReference>
<evidence type="ECO:0000259" key="2">
    <source>
        <dbReference type="PROSITE" id="PS51192"/>
    </source>
</evidence>
<dbReference type="PANTHER" id="PTHR24029">
    <property type="entry name" value="UVRABC SYSTEM PROTEIN B"/>
    <property type="match status" value="1"/>
</dbReference>
<dbReference type="Gene3D" id="1.10.720.30">
    <property type="entry name" value="SAP domain"/>
    <property type="match status" value="1"/>
</dbReference>
<dbReference type="Gene3D" id="3.40.50.300">
    <property type="entry name" value="P-loop containing nucleotide triphosphate hydrolases"/>
    <property type="match status" value="1"/>
</dbReference>
<dbReference type="InterPro" id="IPR004807">
    <property type="entry name" value="UvrB"/>
</dbReference>
<evidence type="ECO:0000313" key="3">
    <source>
        <dbReference type="EnsemblProtists" id="EOD27740"/>
    </source>
</evidence>
<dbReference type="SMART" id="SM00487">
    <property type="entry name" value="DEXDc"/>
    <property type="match status" value="1"/>
</dbReference>
<dbReference type="SMART" id="SM00513">
    <property type="entry name" value="SAP"/>
    <property type="match status" value="1"/>
</dbReference>